<evidence type="ECO:0000313" key="2">
    <source>
        <dbReference type="EMBL" id="BAF60327.1"/>
    </source>
</evidence>
<dbReference type="GO" id="GO:0003700">
    <property type="term" value="F:DNA-binding transcription factor activity"/>
    <property type="evidence" value="ECO:0007669"/>
    <property type="project" value="InterPro"/>
</dbReference>
<dbReference type="STRING" id="370438.PTH_2146"/>
<keyword evidence="3" id="KW-1185">Reference proteome</keyword>
<dbReference type="InterPro" id="IPR007630">
    <property type="entry name" value="RNA_pol_sigma70_r4"/>
</dbReference>
<name>A5D0A2_PELTS</name>
<dbReference type="HOGENOM" id="CLU_2808627_0_0_9"/>
<organism evidence="2 3">
    <name type="scientific">Pelotomaculum thermopropionicum (strain DSM 13744 / JCM 10971 / SI)</name>
    <dbReference type="NCBI Taxonomy" id="370438"/>
    <lineage>
        <taxon>Bacteria</taxon>
        <taxon>Bacillati</taxon>
        <taxon>Bacillota</taxon>
        <taxon>Clostridia</taxon>
        <taxon>Eubacteriales</taxon>
        <taxon>Desulfotomaculaceae</taxon>
        <taxon>Pelotomaculum</taxon>
    </lineage>
</organism>
<dbReference type="eggNOG" id="COG2197">
    <property type="taxonomic scope" value="Bacteria"/>
</dbReference>
<feature type="domain" description="RNA polymerase sigma-70 region 4" evidence="1">
    <location>
        <begin position="13"/>
        <end position="57"/>
    </location>
</feature>
<dbReference type="EMBL" id="AP009389">
    <property type="protein sequence ID" value="BAF60327.1"/>
    <property type="molecule type" value="Genomic_DNA"/>
</dbReference>
<dbReference type="Proteomes" id="UP000006556">
    <property type="component" value="Chromosome"/>
</dbReference>
<dbReference type="SUPFAM" id="SSF88659">
    <property type="entry name" value="Sigma3 and sigma4 domains of RNA polymerase sigma factors"/>
    <property type="match status" value="1"/>
</dbReference>
<dbReference type="GO" id="GO:0006352">
    <property type="term" value="P:DNA-templated transcription initiation"/>
    <property type="evidence" value="ECO:0007669"/>
    <property type="project" value="InterPro"/>
</dbReference>
<evidence type="ECO:0000313" key="3">
    <source>
        <dbReference type="Proteomes" id="UP000006556"/>
    </source>
</evidence>
<reference evidence="3" key="1">
    <citation type="journal article" date="2008" name="Genome Res.">
        <title>The genome of Pelotomaculum thermopropionicum reveals niche-associated evolution in anaerobic microbiota.</title>
        <authorList>
            <person name="Kosaka T."/>
            <person name="Kato S."/>
            <person name="Shimoyama T."/>
            <person name="Ishii S."/>
            <person name="Abe T."/>
            <person name="Watanabe K."/>
        </authorList>
    </citation>
    <scope>NUCLEOTIDE SEQUENCE [LARGE SCALE GENOMIC DNA]</scope>
    <source>
        <strain evidence="3">DSM 13744 / JCM 10971 / SI</strain>
    </source>
</reference>
<dbReference type="KEGG" id="pth:PTH_2146"/>
<dbReference type="AlphaFoldDB" id="A5D0A2"/>
<dbReference type="Pfam" id="PF04545">
    <property type="entry name" value="Sigma70_r4"/>
    <property type="match status" value="1"/>
</dbReference>
<protein>
    <recommendedName>
        <fullName evidence="1">RNA polymerase sigma-70 region 4 domain-containing protein</fullName>
    </recommendedName>
</protein>
<sequence>MLIDFADSMEEANLTRRQKQVIYLVFGKDLPQKEVARLLNISQQAVSDHVNTVVNKIAQVNRLKGGW</sequence>
<proteinExistence type="predicted"/>
<dbReference type="InterPro" id="IPR013324">
    <property type="entry name" value="RNA_pol_sigma_r3/r4-like"/>
</dbReference>
<evidence type="ECO:0000259" key="1">
    <source>
        <dbReference type="Pfam" id="PF04545"/>
    </source>
</evidence>
<dbReference type="Gene3D" id="1.10.10.10">
    <property type="entry name" value="Winged helix-like DNA-binding domain superfamily/Winged helix DNA-binding domain"/>
    <property type="match status" value="1"/>
</dbReference>
<dbReference type="InterPro" id="IPR036388">
    <property type="entry name" value="WH-like_DNA-bd_sf"/>
</dbReference>
<gene>
    <name evidence="2" type="ordered locus">PTH_2146</name>
</gene>
<accession>A5D0A2</accession>